<dbReference type="Proteomes" id="UP000488956">
    <property type="component" value="Unassembled WGS sequence"/>
</dbReference>
<dbReference type="Proteomes" id="UP000441208">
    <property type="component" value="Unassembled WGS sequence"/>
</dbReference>
<comment type="caution">
    <text evidence="3">The sequence shown here is derived from an EMBL/GenBank/DDBJ whole genome shotgun (WGS) entry which is preliminary data.</text>
</comment>
<dbReference type="Proteomes" id="UP000476176">
    <property type="component" value="Unassembled WGS sequence"/>
</dbReference>
<evidence type="ECO:0000313" key="2">
    <source>
        <dbReference type="EMBL" id="KAE8932213.1"/>
    </source>
</evidence>
<evidence type="ECO:0000313" key="5">
    <source>
        <dbReference type="EMBL" id="KAE9099200.1"/>
    </source>
</evidence>
<gene>
    <name evidence="9" type="ORF">PF002_g9071</name>
    <name evidence="8" type="ORF">PF004_g15643</name>
    <name evidence="7" type="ORF">PF005_g15401</name>
    <name evidence="6" type="ORF">PF006_g15111</name>
    <name evidence="4" type="ORF">PF007_g16807</name>
    <name evidence="2" type="ORF">PF009_g17750</name>
    <name evidence="5" type="ORF">PF010_g15289</name>
    <name evidence="3" type="ORF">PF011_g14096</name>
</gene>
<evidence type="ECO:0000313" key="3">
    <source>
        <dbReference type="EMBL" id="KAE9000642.1"/>
    </source>
</evidence>
<dbReference type="Proteomes" id="UP000429523">
    <property type="component" value="Unassembled WGS sequence"/>
</dbReference>
<evidence type="ECO:0000313" key="6">
    <source>
        <dbReference type="EMBL" id="KAE9133141.1"/>
    </source>
</evidence>
<keyword evidence="11" id="KW-1185">Reference proteome</keyword>
<dbReference type="EMBL" id="QXFZ01001101">
    <property type="protein sequence ID" value="KAE9096921.1"/>
    <property type="molecule type" value="Genomic_DNA"/>
</dbReference>
<evidence type="ECO:0000313" key="15">
    <source>
        <dbReference type="Proteomes" id="UP000460718"/>
    </source>
</evidence>
<evidence type="ECO:0000313" key="7">
    <source>
        <dbReference type="EMBL" id="KAE9200306.1"/>
    </source>
</evidence>
<accession>A0A6A3K396</accession>
<dbReference type="OrthoDB" id="102808at2759"/>
<dbReference type="EMBL" id="QXGA01000981">
    <property type="protein sequence ID" value="KAE9133141.1"/>
    <property type="molecule type" value="Genomic_DNA"/>
</dbReference>
<name>A0A6A3K396_9STRA</name>
<evidence type="ECO:0000256" key="1">
    <source>
        <dbReference type="SAM" id="MobiDB-lite"/>
    </source>
</evidence>
<evidence type="ECO:0000313" key="13">
    <source>
        <dbReference type="Proteomes" id="UP000440732"/>
    </source>
</evidence>
<evidence type="ECO:0000313" key="9">
    <source>
        <dbReference type="EMBL" id="KAE9241790.1"/>
    </source>
</evidence>
<feature type="region of interest" description="Disordered" evidence="1">
    <location>
        <begin position="1"/>
        <end position="21"/>
    </location>
</feature>
<protein>
    <submittedName>
        <fullName evidence="3">Uncharacterized protein</fullName>
    </submittedName>
</protein>
<dbReference type="EMBL" id="QXGD01000366">
    <property type="protein sequence ID" value="KAE9241790.1"/>
    <property type="molecule type" value="Genomic_DNA"/>
</dbReference>
<evidence type="ECO:0000313" key="16">
    <source>
        <dbReference type="Proteomes" id="UP000476176"/>
    </source>
</evidence>
<dbReference type="EMBL" id="QXFW01000898">
    <property type="protein sequence ID" value="KAE9000642.1"/>
    <property type="molecule type" value="Genomic_DNA"/>
</dbReference>
<dbReference type="Proteomes" id="UP000440732">
    <property type="component" value="Unassembled WGS sequence"/>
</dbReference>
<dbReference type="Proteomes" id="UP000440367">
    <property type="component" value="Unassembled WGS sequence"/>
</dbReference>
<dbReference type="EMBL" id="QXGF01001144">
    <property type="protein sequence ID" value="KAE8932213.1"/>
    <property type="molecule type" value="Genomic_DNA"/>
</dbReference>
<dbReference type="Proteomes" id="UP000433483">
    <property type="component" value="Unassembled WGS sequence"/>
</dbReference>
<evidence type="ECO:0000313" key="4">
    <source>
        <dbReference type="EMBL" id="KAE9096921.1"/>
    </source>
</evidence>
<evidence type="ECO:0000313" key="10">
    <source>
        <dbReference type="Proteomes" id="UP000429523"/>
    </source>
</evidence>
<reference evidence="15 16" key="1">
    <citation type="submission" date="2018-09" db="EMBL/GenBank/DDBJ databases">
        <title>Genomic investigation of the strawberry pathogen Phytophthora fragariae indicates pathogenicity is determined by transcriptional variation in three key races.</title>
        <authorList>
            <person name="Adams T.M."/>
            <person name="Armitage A.D."/>
            <person name="Sobczyk M.K."/>
            <person name="Bates H.J."/>
            <person name="Dunwell J.M."/>
            <person name="Nellist C.F."/>
            <person name="Harrison R.J."/>
        </authorList>
    </citation>
    <scope>NUCLEOTIDE SEQUENCE [LARGE SCALE GENOMIC DNA]</scope>
    <source>
        <strain evidence="9 12">BC-1</strain>
        <strain evidence="8 16">BC-23</strain>
        <strain evidence="7 11">NOV-27</strain>
        <strain evidence="6 13">NOV-5</strain>
        <strain evidence="4 14">NOV-71</strain>
        <strain evidence="2 10">NOV-9</strain>
        <strain evidence="5 17">ONT-3</strain>
        <strain evidence="3 15">SCRP245</strain>
    </source>
</reference>
<dbReference type="Proteomes" id="UP000460718">
    <property type="component" value="Unassembled WGS sequence"/>
</dbReference>
<dbReference type="AlphaFoldDB" id="A0A6A3K396"/>
<sequence length="207" mass="20641">MEAGTWATARAGSVPVPSPGTGRVRTPNAGVYCTVEAVCNVEVTSGVAVLPPAAAANCRSAAGIGVSGAEVSDTASGVLVAAGSVRDIPAPLDVVLALLDPEVVVDELVETAAGALDVVDTLAELPMSVDVTPDALTPICVVSAEVVAWTGATRATGVSCSFGPCPPLPEEEAVSCDAVTTLSDMNLGTARLNCECVCRLSCEVAEC</sequence>
<proteinExistence type="predicted"/>
<evidence type="ECO:0000313" key="12">
    <source>
        <dbReference type="Proteomes" id="UP000440367"/>
    </source>
</evidence>
<dbReference type="EMBL" id="QXFX01000987">
    <property type="protein sequence ID" value="KAE9099200.1"/>
    <property type="molecule type" value="Genomic_DNA"/>
</dbReference>
<evidence type="ECO:0000313" key="14">
    <source>
        <dbReference type="Proteomes" id="UP000441208"/>
    </source>
</evidence>
<dbReference type="EMBL" id="QXGC01001061">
    <property type="protein sequence ID" value="KAE9212393.1"/>
    <property type="molecule type" value="Genomic_DNA"/>
</dbReference>
<organism evidence="3 15">
    <name type="scientific">Phytophthora fragariae</name>
    <dbReference type="NCBI Taxonomy" id="53985"/>
    <lineage>
        <taxon>Eukaryota</taxon>
        <taxon>Sar</taxon>
        <taxon>Stramenopiles</taxon>
        <taxon>Oomycota</taxon>
        <taxon>Peronosporomycetes</taxon>
        <taxon>Peronosporales</taxon>
        <taxon>Peronosporaceae</taxon>
        <taxon>Phytophthora</taxon>
    </lineage>
</organism>
<evidence type="ECO:0000313" key="8">
    <source>
        <dbReference type="EMBL" id="KAE9212393.1"/>
    </source>
</evidence>
<dbReference type="EMBL" id="QXGB01000955">
    <property type="protein sequence ID" value="KAE9200306.1"/>
    <property type="molecule type" value="Genomic_DNA"/>
</dbReference>
<evidence type="ECO:0000313" key="17">
    <source>
        <dbReference type="Proteomes" id="UP000488956"/>
    </source>
</evidence>
<evidence type="ECO:0000313" key="11">
    <source>
        <dbReference type="Proteomes" id="UP000433483"/>
    </source>
</evidence>